<dbReference type="Pfam" id="PF01435">
    <property type="entry name" value="Peptidase_M48"/>
    <property type="match status" value="1"/>
</dbReference>
<organism evidence="8">
    <name type="scientific">Tanacetum cinerariifolium</name>
    <name type="common">Dalmatian daisy</name>
    <name type="synonym">Chrysanthemum cinerariifolium</name>
    <dbReference type="NCBI Taxonomy" id="118510"/>
    <lineage>
        <taxon>Eukaryota</taxon>
        <taxon>Viridiplantae</taxon>
        <taxon>Streptophyta</taxon>
        <taxon>Embryophyta</taxon>
        <taxon>Tracheophyta</taxon>
        <taxon>Spermatophyta</taxon>
        <taxon>Magnoliopsida</taxon>
        <taxon>eudicotyledons</taxon>
        <taxon>Gunneridae</taxon>
        <taxon>Pentapetalae</taxon>
        <taxon>asterids</taxon>
        <taxon>campanulids</taxon>
        <taxon>Asterales</taxon>
        <taxon>Asteraceae</taxon>
        <taxon>Asteroideae</taxon>
        <taxon>Anthemideae</taxon>
        <taxon>Anthemidinae</taxon>
        <taxon>Tanacetum</taxon>
    </lineage>
</organism>
<dbReference type="PANTHER" id="PTHR22726:SF1">
    <property type="entry name" value="METALLOENDOPEPTIDASE OMA1, MITOCHONDRIAL"/>
    <property type="match status" value="1"/>
</dbReference>
<dbReference type="GO" id="GO:0004222">
    <property type="term" value="F:metalloendopeptidase activity"/>
    <property type="evidence" value="ECO:0007669"/>
    <property type="project" value="InterPro"/>
</dbReference>
<dbReference type="GO" id="GO:0046872">
    <property type="term" value="F:metal ion binding"/>
    <property type="evidence" value="ECO:0007669"/>
    <property type="project" value="UniProtKB-KW"/>
</dbReference>
<dbReference type="InterPro" id="IPR001915">
    <property type="entry name" value="Peptidase_M48"/>
</dbReference>
<evidence type="ECO:0000256" key="5">
    <source>
        <dbReference type="ARBA" id="ARBA00023049"/>
    </source>
</evidence>
<protein>
    <submittedName>
        <fullName evidence="8">Mitochondrial metalloendopeptidase OMA1-like isoform X2</fullName>
    </submittedName>
</protein>
<evidence type="ECO:0000256" key="1">
    <source>
        <dbReference type="ARBA" id="ARBA00022670"/>
    </source>
</evidence>
<feature type="domain" description="Peptidase M48" evidence="7">
    <location>
        <begin position="79"/>
        <end position="114"/>
    </location>
</feature>
<gene>
    <name evidence="8" type="ORF">Tci_909461</name>
</gene>
<dbReference type="GO" id="GO:0016020">
    <property type="term" value="C:membrane"/>
    <property type="evidence" value="ECO:0007669"/>
    <property type="project" value="TreeGrafter"/>
</dbReference>
<evidence type="ECO:0000256" key="6">
    <source>
        <dbReference type="RuleBase" id="RU003983"/>
    </source>
</evidence>
<proteinExistence type="inferred from homology"/>
<keyword evidence="4 6" id="KW-0862">Zinc</keyword>
<keyword evidence="3 6" id="KW-0378">Hydrolase</keyword>
<dbReference type="InterPro" id="IPR051156">
    <property type="entry name" value="Mito/Outer_Membr_Metalloprot"/>
</dbReference>
<sequence length="115" mass="12931">MGESHFKKLKANTYKGKFLPATHPHSVRVMEISKNIIKALQGELKIRNDVLDDMSVGQSTNKGKYKREHSAIDYLLGLKWEVMVGNDENVNAFCAPGGKIVVFTGLLKYFTTDEE</sequence>
<feature type="non-terminal residue" evidence="8">
    <location>
        <position position="115"/>
    </location>
</feature>
<evidence type="ECO:0000313" key="8">
    <source>
        <dbReference type="EMBL" id="GFD37492.1"/>
    </source>
</evidence>
<dbReference type="AlphaFoldDB" id="A0A699VPG4"/>
<comment type="caution">
    <text evidence="8">The sequence shown here is derived from an EMBL/GenBank/DDBJ whole genome shotgun (WGS) entry which is preliminary data.</text>
</comment>
<keyword evidence="5 6" id="KW-0482">Metalloprotease</keyword>
<comment type="similarity">
    <text evidence="6">Belongs to the peptidase M48 family.</text>
</comment>
<evidence type="ECO:0000256" key="4">
    <source>
        <dbReference type="ARBA" id="ARBA00022833"/>
    </source>
</evidence>
<reference evidence="8" key="1">
    <citation type="journal article" date="2019" name="Sci. Rep.">
        <title>Draft genome of Tanacetum cinerariifolium, the natural source of mosquito coil.</title>
        <authorList>
            <person name="Yamashiro T."/>
            <person name="Shiraishi A."/>
            <person name="Satake H."/>
            <person name="Nakayama K."/>
        </authorList>
    </citation>
    <scope>NUCLEOTIDE SEQUENCE</scope>
</reference>
<evidence type="ECO:0000259" key="7">
    <source>
        <dbReference type="Pfam" id="PF01435"/>
    </source>
</evidence>
<name>A0A699VPG4_TANCI</name>
<dbReference type="EMBL" id="BKCJ011486699">
    <property type="protein sequence ID" value="GFD37492.1"/>
    <property type="molecule type" value="Genomic_DNA"/>
</dbReference>
<keyword evidence="1 6" id="KW-0645">Protease</keyword>
<evidence type="ECO:0000256" key="3">
    <source>
        <dbReference type="ARBA" id="ARBA00022801"/>
    </source>
</evidence>
<comment type="cofactor">
    <cofactor evidence="6">
        <name>Zn(2+)</name>
        <dbReference type="ChEBI" id="CHEBI:29105"/>
    </cofactor>
    <text evidence="6">Binds 1 zinc ion per subunit.</text>
</comment>
<dbReference type="PANTHER" id="PTHR22726">
    <property type="entry name" value="METALLOENDOPEPTIDASE OMA1"/>
    <property type="match status" value="1"/>
</dbReference>
<keyword evidence="2" id="KW-0479">Metal-binding</keyword>
<accession>A0A699VPG4</accession>
<evidence type="ECO:0000256" key="2">
    <source>
        <dbReference type="ARBA" id="ARBA00022723"/>
    </source>
</evidence>
<dbReference type="GO" id="GO:0051603">
    <property type="term" value="P:proteolysis involved in protein catabolic process"/>
    <property type="evidence" value="ECO:0007669"/>
    <property type="project" value="TreeGrafter"/>
</dbReference>